<protein>
    <recommendedName>
        <fullName evidence="4">Peptidase M61 catalytic domain-containing protein</fullName>
    </recommendedName>
</protein>
<dbReference type="EMBL" id="JBHSMU010000009">
    <property type="protein sequence ID" value="MFC5460125.1"/>
    <property type="molecule type" value="Genomic_DNA"/>
</dbReference>
<evidence type="ECO:0000256" key="1">
    <source>
        <dbReference type="SAM" id="SignalP"/>
    </source>
</evidence>
<keyword evidence="3" id="KW-1185">Reference proteome</keyword>
<dbReference type="Proteomes" id="UP001596050">
    <property type="component" value="Unassembled WGS sequence"/>
</dbReference>
<feature type="signal peptide" evidence="1">
    <location>
        <begin position="1"/>
        <end position="21"/>
    </location>
</feature>
<organism evidence="2 3">
    <name type="scientific">Massilia niabensis</name>
    <dbReference type="NCBI Taxonomy" id="544910"/>
    <lineage>
        <taxon>Bacteria</taxon>
        <taxon>Pseudomonadati</taxon>
        <taxon>Pseudomonadota</taxon>
        <taxon>Betaproteobacteria</taxon>
        <taxon>Burkholderiales</taxon>
        <taxon>Oxalobacteraceae</taxon>
        <taxon>Telluria group</taxon>
        <taxon>Massilia</taxon>
    </lineage>
</organism>
<reference evidence="3" key="1">
    <citation type="journal article" date="2019" name="Int. J. Syst. Evol. Microbiol.">
        <title>The Global Catalogue of Microorganisms (GCM) 10K type strain sequencing project: providing services to taxonomists for standard genome sequencing and annotation.</title>
        <authorList>
            <consortium name="The Broad Institute Genomics Platform"/>
            <consortium name="The Broad Institute Genome Sequencing Center for Infectious Disease"/>
            <person name="Wu L."/>
            <person name="Ma J."/>
        </authorList>
    </citation>
    <scope>NUCLEOTIDE SEQUENCE [LARGE SCALE GENOMIC DNA]</scope>
    <source>
        <strain evidence="3">KACC 12649</strain>
    </source>
</reference>
<keyword evidence="1" id="KW-0732">Signal</keyword>
<evidence type="ECO:0000313" key="3">
    <source>
        <dbReference type="Proteomes" id="UP001596050"/>
    </source>
</evidence>
<dbReference type="RefSeq" id="WP_379782656.1">
    <property type="nucleotide sequence ID" value="NZ_JBHSMU010000009.1"/>
</dbReference>
<evidence type="ECO:0008006" key="4">
    <source>
        <dbReference type="Google" id="ProtNLM"/>
    </source>
</evidence>
<proteinExistence type="predicted"/>
<evidence type="ECO:0000313" key="2">
    <source>
        <dbReference type="EMBL" id="MFC5460125.1"/>
    </source>
</evidence>
<name>A0ABW0L304_9BURK</name>
<feature type="chain" id="PRO_5047185959" description="Peptidase M61 catalytic domain-containing protein" evidence="1">
    <location>
        <begin position="22"/>
        <end position="542"/>
    </location>
</feature>
<gene>
    <name evidence="2" type="ORF">ACFPN5_09920</name>
</gene>
<comment type="caution">
    <text evidence="2">The sequence shown here is derived from an EMBL/GenBank/DDBJ whole genome shotgun (WGS) entry which is preliminary data.</text>
</comment>
<accession>A0ABW0L304</accession>
<sequence>MRIPSIAAVLALLLTQATAVAAASEGVAILVRRNAPDALEISYALPPGCTRLAFLKNGAGAGTIRSRWQSLDGATATADTLARGAATPTAPTLRFRVPVTSDKVTGYPGSFPVGEAIYAHMTNYAVGPQCGPVRYRFAAAGSIATARALFDGEAPADGDAPALLFLARRSRNGSLDYIDPALSAASAAQIHRVADDTAALLRKRLSGMEFKRPIIAAASASEPGGPNIGGNAGEILLLSLFNWPRAPQPEHTRLMTKLVAHEMSHRFQLRDAVDPYPDARLIHEGIGEFLRWRVSLEQGWLTPEQAGLEVDEALARCMLLTGERPWRVLSQREIGANWLEYSCGLPMLVYALAAREDGGSGYARIEAFYRQLGRGVQPDFAVAMECGDAAACRPAMLPALLSGPGAMRTQWVAMLDASALARRQAPRQSQLDAQTLQAITALVEEDCNSSSITPTATSVLVDTLPACRTIRLDVVVERVEGVPLFGDAATLPAMVAACRARGAVTLGMKDGSALAVPCRTPYQPLPYFYAADMQKIMQRLQP</sequence>